<evidence type="ECO:0000256" key="1">
    <source>
        <dbReference type="SAM" id="Coils"/>
    </source>
</evidence>
<proteinExistence type="predicted"/>
<keyword evidence="3" id="KW-1185">Reference proteome</keyword>
<sequence>MAEKEAQTLSDILTKVNEMSLRVKKIDPTAEQVSSISLDLGMLSQEMESSANEFKQQSDRIQSEVARLHRELKLTKSELQQLEADGKRCKVILYNLIQLEEIGHFLVI</sequence>
<keyword evidence="1" id="KW-0175">Coiled coil</keyword>
<dbReference type="AlphaFoldDB" id="A0AA88HIP6"/>
<feature type="coiled-coil region" evidence="1">
    <location>
        <begin position="44"/>
        <end position="85"/>
    </location>
</feature>
<reference evidence="2" key="1">
    <citation type="submission" date="2023-07" db="EMBL/GenBank/DDBJ databases">
        <title>Chromosome-level genome assembly of Artemia franciscana.</title>
        <authorList>
            <person name="Jo E."/>
        </authorList>
    </citation>
    <scope>NUCLEOTIDE SEQUENCE</scope>
    <source>
        <tissue evidence="2">Whole body</tissue>
    </source>
</reference>
<evidence type="ECO:0000313" key="2">
    <source>
        <dbReference type="EMBL" id="KAK2711034.1"/>
    </source>
</evidence>
<gene>
    <name evidence="2" type="ORF">QYM36_012264</name>
</gene>
<accession>A0AA88HIP6</accession>
<dbReference type="EMBL" id="JAVRJZ010000016">
    <property type="protein sequence ID" value="KAK2711034.1"/>
    <property type="molecule type" value="Genomic_DNA"/>
</dbReference>
<dbReference type="Proteomes" id="UP001187531">
    <property type="component" value="Unassembled WGS sequence"/>
</dbReference>
<protein>
    <submittedName>
        <fullName evidence="2">Uncharacterized protein</fullName>
    </submittedName>
</protein>
<comment type="caution">
    <text evidence="2">The sequence shown here is derived from an EMBL/GenBank/DDBJ whole genome shotgun (WGS) entry which is preliminary data.</text>
</comment>
<name>A0AA88HIP6_ARTSF</name>
<organism evidence="2 3">
    <name type="scientific">Artemia franciscana</name>
    <name type="common">Brine shrimp</name>
    <name type="synonym">Artemia sanfranciscana</name>
    <dbReference type="NCBI Taxonomy" id="6661"/>
    <lineage>
        <taxon>Eukaryota</taxon>
        <taxon>Metazoa</taxon>
        <taxon>Ecdysozoa</taxon>
        <taxon>Arthropoda</taxon>
        <taxon>Crustacea</taxon>
        <taxon>Branchiopoda</taxon>
        <taxon>Anostraca</taxon>
        <taxon>Artemiidae</taxon>
        <taxon>Artemia</taxon>
    </lineage>
</organism>
<evidence type="ECO:0000313" key="3">
    <source>
        <dbReference type="Proteomes" id="UP001187531"/>
    </source>
</evidence>